<dbReference type="PANTHER" id="PTHR24293">
    <property type="entry name" value="CYTOCHROME P450 FAMILY 46 SUBFAMILY A"/>
    <property type="match status" value="1"/>
</dbReference>
<comment type="similarity">
    <text evidence="1 3">Belongs to the cytochrome P450 family.</text>
</comment>
<dbReference type="PROSITE" id="PS00086">
    <property type="entry name" value="CYTOCHROME_P450"/>
    <property type="match status" value="1"/>
</dbReference>
<organism evidence="4">
    <name type="scientific">Brachionus rotundiformis</name>
    <dbReference type="NCBI Taxonomy" id="96890"/>
    <lineage>
        <taxon>Eukaryota</taxon>
        <taxon>Metazoa</taxon>
        <taxon>Spiralia</taxon>
        <taxon>Gnathifera</taxon>
        <taxon>Rotifera</taxon>
        <taxon>Eurotatoria</taxon>
        <taxon>Monogononta</taxon>
        <taxon>Pseudotrocha</taxon>
        <taxon>Ploima</taxon>
        <taxon>Brachionidae</taxon>
        <taxon>Brachionus</taxon>
    </lineage>
</organism>
<evidence type="ECO:0000256" key="2">
    <source>
        <dbReference type="PIRSR" id="PIRSR602401-1"/>
    </source>
</evidence>
<reference evidence="4" key="1">
    <citation type="submission" date="2018-08" db="EMBL/GenBank/DDBJ databases">
        <authorList>
            <person name="Lee J.-S."/>
        </authorList>
    </citation>
    <scope>NUCLEOTIDE SEQUENCE</scope>
</reference>
<keyword evidence="2 3" id="KW-0408">Iron</keyword>
<keyword evidence="2 3" id="KW-0349">Heme</keyword>
<dbReference type="InterPro" id="IPR036396">
    <property type="entry name" value="Cyt_P450_sf"/>
</dbReference>
<dbReference type="EMBL" id="MH718965">
    <property type="protein sequence ID" value="QEV83790.1"/>
    <property type="molecule type" value="mRNA"/>
</dbReference>
<dbReference type="GO" id="GO:0033781">
    <property type="term" value="F:cholesterol 24-hydroxylase activity"/>
    <property type="evidence" value="ECO:0007669"/>
    <property type="project" value="InterPro"/>
</dbReference>
<dbReference type="InterPro" id="IPR002401">
    <property type="entry name" value="Cyt_P450_E_grp-I"/>
</dbReference>
<dbReference type="InterPro" id="IPR017972">
    <property type="entry name" value="Cyt_P450_CS"/>
</dbReference>
<keyword evidence="3" id="KW-0503">Monooxygenase</keyword>
<dbReference type="GO" id="GO:0006707">
    <property type="term" value="P:cholesterol catabolic process"/>
    <property type="evidence" value="ECO:0007669"/>
    <property type="project" value="InterPro"/>
</dbReference>
<dbReference type="PANTHER" id="PTHR24293:SF0">
    <property type="entry name" value="CYP46A1 PROTEIN-RELATED"/>
    <property type="match status" value="1"/>
</dbReference>
<accession>A0A5J6KCC5</accession>
<keyword evidence="3" id="KW-0560">Oxidoreductase</keyword>
<dbReference type="PRINTS" id="PR00463">
    <property type="entry name" value="EP450I"/>
</dbReference>
<keyword evidence="2 3" id="KW-0479">Metal-binding</keyword>
<gene>
    <name evidence="4" type="primary">CYP3049E8</name>
</gene>
<proteinExistence type="evidence at transcript level"/>
<name>A0A5J6KCC5_9BILA</name>
<evidence type="ECO:0000313" key="4">
    <source>
        <dbReference type="EMBL" id="QEV83790.1"/>
    </source>
</evidence>
<dbReference type="GO" id="GO:0005506">
    <property type="term" value="F:iron ion binding"/>
    <property type="evidence" value="ECO:0007669"/>
    <property type="project" value="InterPro"/>
</dbReference>
<dbReference type="GO" id="GO:0020037">
    <property type="term" value="F:heme binding"/>
    <property type="evidence" value="ECO:0007669"/>
    <property type="project" value="InterPro"/>
</dbReference>
<dbReference type="AlphaFoldDB" id="A0A5J6KCC5"/>
<dbReference type="InterPro" id="IPR039983">
    <property type="entry name" value="CYP46A1"/>
</dbReference>
<dbReference type="InterPro" id="IPR001128">
    <property type="entry name" value="Cyt_P450"/>
</dbReference>
<sequence>MKILKSLLAVVFGAFTYHSFKLYILRRKYRHLPGPRSSGIIGFYFGQYFEIIRHVSSNKILQQLHLDWTKIYGPVFAYQVLDQMIVIINDETAVKTALIQEDLPKKGVGAFPLGERFLGLGLLTEVDKSKWRSRRSLMNNGFKKDILMQSLDEFNSKGDVLVQRLSDLSKQNDCICLFNELNHMTLDVIAKVAFDLDTDSLNNPNSKLNYYICRGLEAITLDLTDPLCSFRPCKRGQIKLLRQSIRNLRFFSIESLKAKLEELKEENFLSRNILSLMIRNLKSEEDFDFDKLVDDFITFFVGGQETTANALSFCFLELGQNSDVLKKLRDEVDQVLGRKEFISQEDLARLEYTSAVFKEAMRKWPPVPSFSRLSAKECEILGHKIPEKTWFQMPVYVIGRNEKYFPNPEKFLPERFLKDHSFAKENKINSYTYFPFSLGPRNCIGQNFAKIEGNLILAKLIQNFEFELEPNQSLDVVQYTTLRPVDGVKVYLRPRF</sequence>
<dbReference type="Pfam" id="PF00067">
    <property type="entry name" value="p450"/>
    <property type="match status" value="1"/>
</dbReference>
<dbReference type="Gene3D" id="1.10.630.10">
    <property type="entry name" value="Cytochrome P450"/>
    <property type="match status" value="1"/>
</dbReference>
<dbReference type="SUPFAM" id="SSF48264">
    <property type="entry name" value="Cytochrome P450"/>
    <property type="match status" value="1"/>
</dbReference>
<comment type="cofactor">
    <cofactor evidence="2">
        <name>heme</name>
        <dbReference type="ChEBI" id="CHEBI:30413"/>
    </cofactor>
</comment>
<dbReference type="PRINTS" id="PR00385">
    <property type="entry name" value="P450"/>
</dbReference>
<evidence type="ECO:0000256" key="1">
    <source>
        <dbReference type="ARBA" id="ARBA00010617"/>
    </source>
</evidence>
<feature type="binding site" description="axial binding residue" evidence="2">
    <location>
        <position position="443"/>
    </location>
    <ligand>
        <name>heme</name>
        <dbReference type="ChEBI" id="CHEBI:30413"/>
    </ligand>
    <ligandPart>
        <name>Fe</name>
        <dbReference type="ChEBI" id="CHEBI:18248"/>
    </ligandPart>
</feature>
<dbReference type="CDD" id="cd20613">
    <property type="entry name" value="CYP46A1-like"/>
    <property type="match status" value="1"/>
</dbReference>
<protein>
    <submittedName>
        <fullName evidence="4">Cytochrome P450</fullName>
    </submittedName>
</protein>
<evidence type="ECO:0000256" key="3">
    <source>
        <dbReference type="RuleBase" id="RU000461"/>
    </source>
</evidence>